<dbReference type="Ensembl" id="ENSLBET00000040483.1">
    <property type="protein sequence ID" value="ENSLBEP00000038827.1"/>
    <property type="gene ID" value="ENSLBEG00000029006.1"/>
</dbReference>
<dbReference type="PANTHER" id="PTHR45913:SF20">
    <property type="entry name" value="GENERAL TRANSCRIPTION FACTOR II-I REPEAT DOMAIN-CONTAINING PROTEIN 2"/>
    <property type="match status" value="1"/>
</dbReference>
<name>A0A3Q3GWK7_9LABR</name>
<reference evidence="3" key="2">
    <citation type="submission" date="2025-09" db="UniProtKB">
        <authorList>
            <consortium name="Ensembl"/>
        </authorList>
    </citation>
    <scope>IDENTIFICATION</scope>
</reference>
<dbReference type="Proteomes" id="UP000261660">
    <property type="component" value="Unplaced"/>
</dbReference>
<keyword evidence="4" id="KW-1185">Reference proteome</keyword>
<dbReference type="GeneTree" id="ENSGT00950000182812"/>
<dbReference type="GO" id="GO:0046983">
    <property type="term" value="F:protein dimerization activity"/>
    <property type="evidence" value="ECO:0007669"/>
    <property type="project" value="InterPro"/>
</dbReference>
<dbReference type="STRING" id="56723.ENSLBEP00000038827"/>
<evidence type="ECO:0000256" key="1">
    <source>
        <dbReference type="SAM" id="SignalP"/>
    </source>
</evidence>
<dbReference type="InterPro" id="IPR012337">
    <property type="entry name" value="RNaseH-like_sf"/>
</dbReference>
<keyword evidence="1" id="KW-0732">Signal</keyword>
<proteinExistence type="predicted"/>
<dbReference type="SUPFAM" id="SSF53098">
    <property type="entry name" value="Ribonuclease H-like"/>
    <property type="match status" value="1"/>
</dbReference>
<protein>
    <recommendedName>
        <fullName evidence="2">HAT C-terminal dimerisation domain-containing protein</fullName>
    </recommendedName>
</protein>
<feature type="chain" id="PRO_5018735790" description="HAT C-terminal dimerisation domain-containing protein" evidence="1">
    <location>
        <begin position="19"/>
        <end position="584"/>
    </location>
</feature>
<evidence type="ECO:0000259" key="2">
    <source>
        <dbReference type="Pfam" id="PF05699"/>
    </source>
</evidence>
<evidence type="ECO:0000313" key="3">
    <source>
        <dbReference type="Ensembl" id="ENSLBEP00000038827.1"/>
    </source>
</evidence>
<feature type="domain" description="HAT C-terminal dimerisation" evidence="2">
    <location>
        <begin position="491"/>
        <end position="561"/>
    </location>
</feature>
<dbReference type="Pfam" id="PF05699">
    <property type="entry name" value="Dimer_Tnp_hAT"/>
    <property type="match status" value="1"/>
</dbReference>
<accession>A0A3Q3GWK7</accession>
<feature type="signal peptide" evidence="1">
    <location>
        <begin position="1"/>
        <end position="18"/>
    </location>
</feature>
<dbReference type="AlphaFoldDB" id="A0A3Q3GWK7"/>
<dbReference type="InterPro" id="IPR008906">
    <property type="entry name" value="HATC_C_dom"/>
</dbReference>
<reference evidence="3" key="1">
    <citation type="submission" date="2025-08" db="UniProtKB">
        <authorList>
            <consortium name="Ensembl"/>
        </authorList>
    </citation>
    <scope>IDENTIFICATION</scope>
</reference>
<dbReference type="PANTHER" id="PTHR45913">
    <property type="entry name" value="EPM2A-INTERACTING PROTEIN 1"/>
    <property type="match status" value="1"/>
</dbReference>
<organism evidence="3 4">
    <name type="scientific">Labrus bergylta</name>
    <name type="common">ballan wrasse</name>
    <dbReference type="NCBI Taxonomy" id="56723"/>
    <lineage>
        <taxon>Eukaryota</taxon>
        <taxon>Metazoa</taxon>
        <taxon>Chordata</taxon>
        <taxon>Craniata</taxon>
        <taxon>Vertebrata</taxon>
        <taxon>Euteleostomi</taxon>
        <taxon>Actinopterygii</taxon>
        <taxon>Neopterygii</taxon>
        <taxon>Teleostei</taxon>
        <taxon>Neoteleostei</taxon>
        <taxon>Acanthomorphata</taxon>
        <taxon>Eupercaria</taxon>
        <taxon>Labriformes</taxon>
        <taxon>Labridae</taxon>
        <taxon>Labrus</taxon>
    </lineage>
</organism>
<evidence type="ECO:0000313" key="4">
    <source>
        <dbReference type="Proteomes" id="UP000261660"/>
    </source>
</evidence>
<sequence>MSWDASLVTFLRSFGVSGLSTSDPSPQVTHPGLIKSSIASQQQQSTGLALFIQSHRVALLHSSCYTKTCQSFADRAPANPDSPLQSAHKEPASLASLHCSTTPPCDLPRHSQLPNHLMVESEKMPRWETDYLFTEFKGKPLCLVCLETKSAMKDFNLSRHYNTTHKDKYDKQRSCKSLTRRIFDIQNHVEVKLKEVMHDCKYFSLALDESMDVRMLASFIYARAIDSSFEGRDIFNAVQSVVSEYGGFDKLSAVVTDGAPSMQGKHTGFAGLLQQSGVDCPILHCIIHQVGNVVNFYHSYQSHSRRNRSLNHKTFVAFLDEVSAVYGDLQMHTEVRWMSRGKRLERFFALLAEIPVFLEDSIRCDTSAYCSKLRDTEFLFDMAFLADITSHLNHLNMQLQEESKLTLLKKTFHLTSKFGTLRSFEQMCKDPRMPENTSQVQIEKLQQQFKNRFQDFYTMKPRIVLFTDPLSAAVSAQPPELQLQLCELQSDPFFQAKRQERGISFWRLLPESRFPLLRDFALSMAGIFGSTYICESNFSTMKHIKSKERNRLTDETLFHLMQIGCTNIDIQSIVRQQERPQISH</sequence>
<dbReference type="InParanoid" id="A0A3Q3GWK7"/>